<protein>
    <submittedName>
        <fullName evidence="4">AAA family ATPase</fullName>
    </submittedName>
</protein>
<dbReference type="GO" id="GO:0006302">
    <property type="term" value="P:double-strand break repair"/>
    <property type="evidence" value="ECO:0007669"/>
    <property type="project" value="InterPro"/>
</dbReference>
<dbReference type="InterPro" id="IPR038729">
    <property type="entry name" value="Rad50/SbcC_AAA"/>
</dbReference>
<organism evidence="4">
    <name type="scientific">Methyloraptor flagellatus</name>
    <dbReference type="NCBI Taxonomy" id="3162530"/>
    <lineage>
        <taxon>Bacteria</taxon>
        <taxon>Pseudomonadati</taxon>
        <taxon>Pseudomonadota</taxon>
        <taxon>Alphaproteobacteria</taxon>
        <taxon>Hyphomicrobiales</taxon>
        <taxon>Ancalomicrobiaceae</taxon>
        <taxon>Methyloraptor</taxon>
    </lineage>
</organism>
<dbReference type="PANTHER" id="PTHR32114">
    <property type="entry name" value="ABC TRANSPORTER ABCH.3"/>
    <property type="match status" value="1"/>
</dbReference>
<name>A0AAU7X9E7_9HYPH</name>
<feature type="coiled-coil region" evidence="1">
    <location>
        <begin position="320"/>
        <end position="361"/>
    </location>
</feature>
<dbReference type="SUPFAM" id="SSF52540">
    <property type="entry name" value="P-loop containing nucleoside triphosphate hydrolases"/>
    <property type="match status" value="1"/>
</dbReference>
<reference evidence="4" key="1">
    <citation type="submission" date="2024-06" db="EMBL/GenBank/DDBJ databases">
        <title>Methylostella associata gen. nov., sp. nov., a novel Ancalomicrobiaceae-affiliated facultatively methylotrophic bacteria that feed on methanotrophs of the genus Methylococcus.</title>
        <authorList>
            <person name="Saltykova V."/>
            <person name="Danilova O.V."/>
            <person name="Oshkin I.Y."/>
            <person name="Belova S.E."/>
            <person name="Pimenov N.V."/>
            <person name="Dedysh S.N."/>
        </authorList>
    </citation>
    <scope>NUCLEOTIDE SEQUENCE</scope>
    <source>
        <strain evidence="4">S20</strain>
    </source>
</reference>
<dbReference type="Pfam" id="PF13476">
    <property type="entry name" value="AAA_23"/>
    <property type="match status" value="1"/>
</dbReference>
<feature type="compositionally biased region" description="Basic residues" evidence="2">
    <location>
        <begin position="780"/>
        <end position="790"/>
    </location>
</feature>
<evidence type="ECO:0000256" key="1">
    <source>
        <dbReference type="SAM" id="Coils"/>
    </source>
</evidence>
<dbReference type="EMBL" id="CP158568">
    <property type="protein sequence ID" value="XBY44186.1"/>
    <property type="molecule type" value="Genomic_DNA"/>
</dbReference>
<feature type="domain" description="Rad50/SbcC-type AAA" evidence="3">
    <location>
        <begin position="6"/>
        <end position="226"/>
    </location>
</feature>
<dbReference type="AlphaFoldDB" id="A0AAU7X9E7"/>
<evidence type="ECO:0000256" key="2">
    <source>
        <dbReference type="SAM" id="MobiDB-lite"/>
    </source>
</evidence>
<accession>A0AAU7X9E7</accession>
<dbReference type="PANTHER" id="PTHR32114:SF2">
    <property type="entry name" value="ABC TRANSPORTER ABCH.3"/>
    <property type="match status" value="1"/>
</dbReference>
<dbReference type="Gene3D" id="3.40.50.300">
    <property type="entry name" value="P-loop containing nucleotide triphosphate hydrolases"/>
    <property type="match status" value="1"/>
</dbReference>
<dbReference type="KEGG" id="mflg:ABS361_19425"/>
<proteinExistence type="predicted"/>
<dbReference type="InterPro" id="IPR027417">
    <property type="entry name" value="P-loop_NTPase"/>
</dbReference>
<gene>
    <name evidence="4" type="ORF">ABS361_19425</name>
</gene>
<feature type="region of interest" description="Disordered" evidence="2">
    <location>
        <begin position="710"/>
        <end position="800"/>
    </location>
</feature>
<evidence type="ECO:0000259" key="3">
    <source>
        <dbReference type="Pfam" id="PF13476"/>
    </source>
</evidence>
<dbReference type="RefSeq" id="WP_407049280.1">
    <property type="nucleotide sequence ID" value="NZ_CP158568.1"/>
</dbReference>
<keyword evidence="1" id="KW-0175">Coiled coil</keyword>
<sequence length="800" mass="84851">MRILAIRGQNLASLAERFDLDFTAAPLAGAGLFAITGETGAGKSTILDAMCLALYGEFPRIGRDRGSDEKIPDTGDEKLRVTDPASILRKGAPTGFAEVDFLARDGHPYRARWSIARARGKADGRLQDPMRRLDRLDDSGAVVLRLADKARAVDKAVLDLTDLTFEQFTRTVLLSQGDFDAFLRAKDGERAELLEKITGTDLYAKVSMEVFERTRAAEKAVTALEERRAMIPVLSEAERAALAERIAAIGTDIKALRARADTETDELARAERIIAAEAEVAAAEAALGTARAASEAAAEDRAHLAALRAAQAVRPVFDRLADATLRLDRAEAALREAAGTVAKATEAANLAQEQLTTTEDASEAARRDVERFDPIWAAAMRLDGAIVDARRERDAAAEAVTKDERQAVEQRSALDAAKGQVEGRHTGLAEIEAALAASTGMAALAGRWADLGPLINERRQEKQAASDAAQSIAASGQTIADCDARLAALAEADGKDATERADRTAQLDERRAARAAIDVAGLEARREAVETLGRAIADLRRVFEDAAERTETCREARDRRTAAEAAARAAGEQLEKLGQDRIAAADRRTGHQALADFADQILSVHASRMRAELAEGEPCPVCGSTHHPATDAALTARAEAIRAERATLDKVIADLDTAIATGRGELAGHQAASNDAADRIAKAEAQLAALAPEIASRTATIVETALDLGLTTADEPPPQPSPPSTFGASGPPAPTSKPATGCARPRRSTPRSTLCAVRSKRSIPPASCGGPSAMPMSPRAPRRHSPKQRHDRAATGRTAA</sequence>
<dbReference type="GO" id="GO:0016887">
    <property type="term" value="F:ATP hydrolysis activity"/>
    <property type="evidence" value="ECO:0007669"/>
    <property type="project" value="InterPro"/>
</dbReference>
<evidence type="ECO:0000313" key="4">
    <source>
        <dbReference type="EMBL" id="XBY44186.1"/>
    </source>
</evidence>